<evidence type="ECO:0000256" key="2">
    <source>
        <dbReference type="ARBA" id="ARBA00009347"/>
    </source>
</evidence>
<dbReference type="GO" id="GO:0003995">
    <property type="term" value="F:acyl-CoA dehydrogenase activity"/>
    <property type="evidence" value="ECO:0007669"/>
    <property type="project" value="TreeGrafter"/>
</dbReference>
<organism evidence="8">
    <name type="scientific">freshwater metagenome</name>
    <dbReference type="NCBI Taxonomy" id="449393"/>
    <lineage>
        <taxon>unclassified sequences</taxon>
        <taxon>metagenomes</taxon>
        <taxon>ecological metagenomes</taxon>
    </lineage>
</organism>
<accession>A0A094PR40</accession>
<dbReference type="Gene3D" id="2.40.110.10">
    <property type="entry name" value="Butyryl-CoA Dehydrogenase, subunit A, domain 2"/>
    <property type="match status" value="1"/>
</dbReference>
<sequence>MKRSLYNDDHLAFGDSFRSFIAKEITPFYAQWEKDGIAPRDMYAKAGASGFLGMAIPEQYGGGGIKDFRFNAIIAEELAAAGIGGAGAGITLHNDITTPYYMEICTDEQKARWLPGIASGELITAIAMTEPGTGSDLASIASTARKDGDRYILNGSKTFITNGINSDIIIVAAKTDPTQRHTGMSLMIVERSMVGFERGRNLEKIGMHSQDTAELFFNDVPHIKLGARTLIHCDSWCGFRPLGSQLDSRLRQRTQGFRPINF</sequence>
<evidence type="ECO:0000256" key="1">
    <source>
        <dbReference type="ARBA" id="ARBA00001974"/>
    </source>
</evidence>
<comment type="caution">
    <text evidence="8">The sequence shown here is derived from an EMBL/GenBank/DDBJ whole genome shotgun (WGS) entry which is preliminary data.</text>
</comment>
<dbReference type="Pfam" id="PF02771">
    <property type="entry name" value="Acyl-CoA_dh_N"/>
    <property type="match status" value="1"/>
</dbReference>
<dbReference type="InterPro" id="IPR006091">
    <property type="entry name" value="Acyl-CoA_Oxase/DH_mid-dom"/>
</dbReference>
<dbReference type="InterPro" id="IPR037069">
    <property type="entry name" value="AcylCoA_DH/ox_N_sf"/>
</dbReference>
<comment type="similarity">
    <text evidence="2">Belongs to the acyl-CoA dehydrogenase family.</text>
</comment>
<reference evidence="8" key="1">
    <citation type="submission" date="2014-06" db="EMBL/GenBank/DDBJ databases">
        <title>Key roles for freshwater Actinobacteria revealed by deep metagenomic sequencing.</title>
        <authorList>
            <person name="Ghai R."/>
            <person name="Mizuno C.M."/>
            <person name="Picazo A."/>
            <person name="Camacho A."/>
            <person name="Rodriguez-Valera F."/>
        </authorList>
    </citation>
    <scope>NUCLEOTIDE SEQUENCE</scope>
</reference>
<feature type="domain" description="Acyl-CoA dehydrogenase/oxidase N-terminal" evidence="7">
    <location>
        <begin position="8"/>
        <end position="121"/>
    </location>
</feature>
<evidence type="ECO:0000259" key="7">
    <source>
        <dbReference type="Pfam" id="PF02771"/>
    </source>
</evidence>
<dbReference type="PANTHER" id="PTHR43884">
    <property type="entry name" value="ACYL-COA DEHYDROGENASE"/>
    <property type="match status" value="1"/>
</dbReference>
<evidence type="ECO:0008006" key="9">
    <source>
        <dbReference type="Google" id="ProtNLM"/>
    </source>
</evidence>
<dbReference type="AlphaFoldDB" id="A0A094PR40"/>
<dbReference type="Pfam" id="PF02770">
    <property type="entry name" value="Acyl-CoA_dh_M"/>
    <property type="match status" value="1"/>
</dbReference>
<dbReference type="EMBL" id="JNSL01000182">
    <property type="protein sequence ID" value="KGA13562.1"/>
    <property type="molecule type" value="Genomic_DNA"/>
</dbReference>
<gene>
    <name evidence="8" type="ORF">GM51_19485</name>
</gene>
<dbReference type="FunFam" id="2.40.110.10:FF:000002">
    <property type="entry name" value="Acyl-CoA dehydrogenase fadE12"/>
    <property type="match status" value="1"/>
</dbReference>
<dbReference type="InterPro" id="IPR046373">
    <property type="entry name" value="Acyl-CoA_Oxase/DH_mid-dom_sf"/>
</dbReference>
<feature type="domain" description="Acyl-CoA oxidase/dehydrogenase middle" evidence="6">
    <location>
        <begin position="125"/>
        <end position="220"/>
    </location>
</feature>
<dbReference type="PANTHER" id="PTHR43884:SF12">
    <property type="entry name" value="ISOVALERYL-COA DEHYDROGENASE, MITOCHONDRIAL-RELATED"/>
    <property type="match status" value="1"/>
</dbReference>
<name>A0A094PR40_9ZZZZ</name>
<comment type="cofactor">
    <cofactor evidence="1">
        <name>FAD</name>
        <dbReference type="ChEBI" id="CHEBI:57692"/>
    </cofactor>
</comment>
<dbReference type="Gene3D" id="1.10.540.10">
    <property type="entry name" value="Acyl-CoA dehydrogenase/oxidase, N-terminal domain"/>
    <property type="match status" value="1"/>
</dbReference>
<proteinExistence type="inferred from homology"/>
<keyword evidence="5" id="KW-0560">Oxidoreductase</keyword>
<keyword evidence="4" id="KW-0274">FAD</keyword>
<evidence type="ECO:0000313" key="8">
    <source>
        <dbReference type="EMBL" id="KGA13562.1"/>
    </source>
</evidence>
<dbReference type="SUPFAM" id="SSF56645">
    <property type="entry name" value="Acyl-CoA dehydrogenase NM domain-like"/>
    <property type="match status" value="1"/>
</dbReference>
<dbReference type="InterPro" id="IPR013786">
    <property type="entry name" value="AcylCoA_DH/ox_N"/>
</dbReference>
<protein>
    <recommendedName>
        <fullName evidence="9">Acyl-CoA dehydrogenase</fullName>
    </recommendedName>
</protein>
<evidence type="ECO:0000256" key="4">
    <source>
        <dbReference type="ARBA" id="ARBA00022827"/>
    </source>
</evidence>
<keyword evidence="3" id="KW-0285">Flavoprotein</keyword>
<evidence type="ECO:0000256" key="5">
    <source>
        <dbReference type="ARBA" id="ARBA00023002"/>
    </source>
</evidence>
<evidence type="ECO:0000256" key="3">
    <source>
        <dbReference type="ARBA" id="ARBA00022630"/>
    </source>
</evidence>
<dbReference type="GO" id="GO:0050660">
    <property type="term" value="F:flavin adenine dinucleotide binding"/>
    <property type="evidence" value="ECO:0007669"/>
    <property type="project" value="InterPro"/>
</dbReference>
<dbReference type="InterPro" id="IPR009100">
    <property type="entry name" value="AcylCoA_DH/oxidase_NM_dom_sf"/>
</dbReference>
<evidence type="ECO:0000259" key="6">
    <source>
        <dbReference type="Pfam" id="PF02770"/>
    </source>
</evidence>